<comment type="caution">
    <text evidence="1">The sequence shown here is derived from an EMBL/GenBank/DDBJ whole genome shotgun (WGS) entry which is preliminary data.</text>
</comment>
<organism evidence="1 2">
    <name type="scientific">Trichinella nelsoni</name>
    <dbReference type="NCBI Taxonomy" id="6336"/>
    <lineage>
        <taxon>Eukaryota</taxon>
        <taxon>Metazoa</taxon>
        <taxon>Ecdysozoa</taxon>
        <taxon>Nematoda</taxon>
        <taxon>Enoplea</taxon>
        <taxon>Dorylaimia</taxon>
        <taxon>Trichinellida</taxon>
        <taxon>Trichinellidae</taxon>
        <taxon>Trichinella</taxon>
    </lineage>
</organism>
<dbReference type="OrthoDB" id="5921961at2759"/>
<name>A0A0V0RBP2_9BILA</name>
<dbReference type="Proteomes" id="UP000054630">
    <property type="component" value="Unassembled WGS sequence"/>
</dbReference>
<feature type="non-terminal residue" evidence="1">
    <location>
        <position position="1"/>
    </location>
</feature>
<sequence>LFVANRVKETQDLPQLLKTLYYERQSTRPGQHGLPVAQASCEHRVVARAGHQWHSGPSRDPKPHMNITAVYNHVVEAEHGGHHRPNTLQQL</sequence>
<dbReference type="AlphaFoldDB" id="A0A0V0RBP2"/>
<evidence type="ECO:0000313" key="2">
    <source>
        <dbReference type="Proteomes" id="UP000054630"/>
    </source>
</evidence>
<evidence type="ECO:0000313" key="1">
    <source>
        <dbReference type="EMBL" id="KRX11929.1"/>
    </source>
</evidence>
<protein>
    <submittedName>
        <fullName evidence="1">Uncharacterized protein</fullName>
    </submittedName>
</protein>
<gene>
    <name evidence="1" type="ORF">T07_546</name>
</gene>
<proteinExistence type="predicted"/>
<reference evidence="1 2" key="1">
    <citation type="submission" date="2015-01" db="EMBL/GenBank/DDBJ databases">
        <title>Evolution of Trichinella species and genotypes.</title>
        <authorList>
            <person name="Korhonen P.K."/>
            <person name="Edoardo P."/>
            <person name="Giuseppe L.R."/>
            <person name="Gasser R.B."/>
        </authorList>
    </citation>
    <scope>NUCLEOTIDE SEQUENCE [LARGE SCALE GENOMIC DNA]</scope>
    <source>
        <strain evidence="1">ISS37</strain>
    </source>
</reference>
<dbReference type="EMBL" id="JYDL01001097">
    <property type="protein sequence ID" value="KRX11929.1"/>
    <property type="molecule type" value="Genomic_DNA"/>
</dbReference>
<keyword evidence="2" id="KW-1185">Reference proteome</keyword>
<accession>A0A0V0RBP2</accession>